<keyword evidence="2" id="KW-1185">Reference proteome</keyword>
<gene>
    <name evidence="1" type="ORF">C7H61_03800</name>
</gene>
<evidence type="ECO:0000313" key="1">
    <source>
        <dbReference type="EMBL" id="PSG92734.1"/>
    </source>
</evidence>
<accession>A0A2T1NIK7</accession>
<dbReference type="AlphaFoldDB" id="A0A2T1NIK7"/>
<evidence type="ECO:0000313" key="2">
    <source>
        <dbReference type="Proteomes" id="UP000238430"/>
    </source>
</evidence>
<dbReference type="EMBL" id="PXOT01000018">
    <property type="protein sequence ID" value="PSG92734.1"/>
    <property type="molecule type" value="Genomic_DNA"/>
</dbReference>
<protein>
    <submittedName>
        <fullName evidence="1">Lipocalin</fullName>
    </submittedName>
</protein>
<name>A0A2T1NIK7_9FLAO</name>
<dbReference type="OrthoDB" id="1121756at2"/>
<reference evidence="1 2" key="1">
    <citation type="submission" date="2018-03" db="EMBL/GenBank/DDBJ databases">
        <title>Mesoflavibacter sp. HG37 and Mesoflavibacter sp. HG96 sp.nov., two marine bacteria isolated from seawater of Western Pacific Ocean.</title>
        <authorList>
            <person name="Cheng H."/>
            <person name="Wu Y.-H."/>
            <person name="Guo L.-L."/>
            <person name="Xu X.-W."/>
        </authorList>
    </citation>
    <scope>NUCLEOTIDE SEQUENCE [LARGE SCALE GENOMIC DNA]</scope>
    <source>
        <strain evidence="1 2">KCTC 42117</strain>
    </source>
</reference>
<sequence length="156" mass="17600">MKRLILLLVTLSIISCGTPKTVRDSKKVIKGDWVLNSITYNQTGTFNVTLFDDASKSCFEGSTWQFIPNNNTGIYTINSAGCMSGERNFVFTIQEVSPEMGLYDFLLKPTNEKNKSETNQGYRVNLSQLSDTNMQWKQTVSLDGQPFVITMNFTKI</sequence>
<dbReference type="RefSeq" id="WP_027879579.1">
    <property type="nucleotide sequence ID" value="NZ_JACHWV010000005.1"/>
</dbReference>
<organism evidence="1 2">
    <name type="scientific">Mesoflavibacter zeaxanthinifaciens subsp. sabulilitoris</name>
    <dbReference type="NCBI Taxonomy" id="1520893"/>
    <lineage>
        <taxon>Bacteria</taxon>
        <taxon>Pseudomonadati</taxon>
        <taxon>Bacteroidota</taxon>
        <taxon>Flavobacteriia</taxon>
        <taxon>Flavobacteriales</taxon>
        <taxon>Flavobacteriaceae</taxon>
        <taxon>Mesoflavibacter</taxon>
    </lineage>
</organism>
<dbReference type="PROSITE" id="PS51257">
    <property type="entry name" value="PROKAR_LIPOPROTEIN"/>
    <property type="match status" value="1"/>
</dbReference>
<dbReference type="Proteomes" id="UP000238430">
    <property type="component" value="Unassembled WGS sequence"/>
</dbReference>
<comment type="caution">
    <text evidence="1">The sequence shown here is derived from an EMBL/GenBank/DDBJ whole genome shotgun (WGS) entry which is preliminary data.</text>
</comment>
<proteinExistence type="predicted"/>